<reference evidence="2" key="1">
    <citation type="submission" date="2022-08" db="EMBL/GenBank/DDBJ databases">
        <authorList>
            <consortium name="DOE Joint Genome Institute"/>
            <person name="Min B."/>
            <person name="Riley R."/>
            <person name="Sierra-Patev S."/>
            <person name="Naranjo-Ortiz M."/>
            <person name="Looney B."/>
            <person name="Konkel Z."/>
            <person name="Slot J.C."/>
            <person name="Sakamoto Y."/>
            <person name="Steenwyk J.L."/>
            <person name="Rokas A."/>
            <person name="Carro J."/>
            <person name="Camarero S."/>
            <person name="Ferreira P."/>
            <person name="Molpeceres G."/>
            <person name="Ruiz-Duenas F.J."/>
            <person name="Serrano A."/>
            <person name="Henrissat B."/>
            <person name="Drula E."/>
            <person name="Hughes K.W."/>
            <person name="Mata J.L."/>
            <person name="Ishikawa N.K."/>
            <person name="Vargas-Isla R."/>
            <person name="Ushijima S."/>
            <person name="Smith C.A."/>
            <person name="Ahrendt S."/>
            <person name="Andreopoulos W."/>
            <person name="He G."/>
            <person name="Labutti K."/>
            <person name="Lipzen A."/>
            <person name="Ng V."/>
            <person name="Sandor L."/>
            <person name="Barry K."/>
            <person name="Martinez A.T."/>
            <person name="Xiao Y."/>
            <person name="Gibbons J.G."/>
            <person name="Terashima K."/>
            <person name="Hibbett D.S."/>
            <person name="Grigoriev I.V."/>
        </authorList>
    </citation>
    <scope>NUCLEOTIDE SEQUENCE</scope>
    <source>
        <strain evidence="2">TFB9207</strain>
    </source>
</reference>
<feature type="compositionally biased region" description="Acidic residues" evidence="1">
    <location>
        <begin position="266"/>
        <end position="278"/>
    </location>
</feature>
<organism evidence="2 3">
    <name type="scientific">Lentinula raphanica</name>
    <dbReference type="NCBI Taxonomy" id="153919"/>
    <lineage>
        <taxon>Eukaryota</taxon>
        <taxon>Fungi</taxon>
        <taxon>Dikarya</taxon>
        <taxon>Basidiomycota</taxon>
        <taxon>Agaricomycotina</taxon>
        <taxon>Agaricomycetes</taxon>
        <taxon>Agaricomycetidae</taxon>
        <taxon>Agaricales</taxon>
        <taxon>Marasmiineae</taxon>
        <taxon>Omphalotaceae</taxon>
        <taxon>Lentinula</taxon>
    </lineage>
</organism>
<evidence type="ECO:0000313" key="2">
    <source>
        <dbReference type="EMBL" id="KAJ3837369.1"/>
    </source>
</evidence>
<proteinExistence type="predicted"/>
<accession>A0AA38P6V0</accession>
<sequence>MSWESILQESKDRGWAVNIERANANDCPRERDATWSTMYLSDTQTRTNRGLYTLRRCNDTDTQFDEESTPQISSSTSGSSSKFSTSDTHSTRQSSTKIEDDDLCVLHSGQSVTGSPSLAHTNSSENPRPVKPMPRRAGTVNDENAGARPVAPAFGVSLNFAPHTGISPSGKSDTGATEVATPSVYQDTVKQDYGPRIPLFSLSNIRSSSSVDKIPRSSFGGFGSLRKEDVSLEMSEETESDEGENEDNDDHDDEEIVFDWDTMREIEDEDELEEEEEFHYDPVTPSEDDQVNDGPAEDAEKDENQGQAELDAYDELLEEELVFPVPVKSMSEARVHARRHARNNAVKARPESDDKESGCLAVWCRWHGCNFPEEHELDEFVTHYSVHLLMAARDACARS</sequence>
<dbReference type="Proteomes" id="UP001163846">
    <property type="component" value="Unassembled WGS sequence"/>
</dbReference>
<protein>
    <submittedName>
        <fullName evidence="2">Uncharacterized protein</fullName>
    </submittedName>
</protein>
<feature type="compositionally biased region" description="Polar residues" evidence="1">
    <location>
        <begin position="108"/>
        <end position="126"/>
    </location>
</feature>
<feature type="compositionally biased region" description="Low complexity" evidence="1">
    <location>
        <begin position="69"/>
        <end position="88"/>
    </location>
</feature>
<comment type="caution">
    <text evidence="2">The sequence shown here is derived from an EMBL/GenBank/DDBJ whole genome shotgun (WGS) entry which is preliminary data.</text>
</comment>
<feature type="region of interest" description="Disordered" evidence="1">
    <location>
        <begin position="206"/>
        <end position="305"/>
    </location>
</feature>
<feature type="compositionally biased region" description="Acidic residues" evidence="1">
    <location>
        <begin position="234"/>
        <end position="258"/>
    </location>
</feature>
<feature type="region of interest" description="Disordered" evidence="1">
    <location>
        <begin position="61"/>
        <end position="137"/>
    </location>
</feature>
<feature type="compositionally biased region" description="Acidic residues" evidence="1">
    <location>
        <begin position="286"/>
        <end position="301"/>
    </location>
</feature>
<evidence type="ECO:0000313" key="3">
    <source>
        <dbReference type="Proteomes" id="UP001163846"/>
    </source>
</evidence>
<dbReference type="AlphaFoldDB" id="A0AA38P6V0"/>
<evidence type="ECO:0000256" key="1">
    <source>
        <dbReference type="SAM" id="MobiDB-lite"/>
    </source>
</evidence>
<gene>
    <name evidence="2" type="ORF">F5878DRAFT_662163</name>
</gene>
<dbReference type="EMBL" id="MU806251">
    <property type="protein sequence ID" value="KAJ3837369.1"/>
    <property type="molecule type" value="Genomic_DNA"/>
</dbReference>
<keyword evidence="3" id="KW-1185">Reference proteome</keyword>
<name>A0AA38P6V0_9AGAR</name>